<sequence>MRAAAAAQIIKQWQRGGHLDLPHVVPVPECARILSFCGISLKTPGVRSAHNSKMDKTQGNMRAPDAVGLLSQLRGGLLTSEQLVTERLDRLARVQPRINGATQIFRDQALAQAALLDREGDRSLPLFGLPCSVKETFGLAGQQVTAGSLRMPPEAHAQDAEIVRRLKAAGAIVIARSNVPEFAMTGESTNPRYGRTNNPLDVSRVAGGSSGGEGALVGASCSVFGVGSDILGSIRIPAAFCGVVGFKPHSGAVESRGTWPVVSGNTRNWLALGPLTRSVRDAQLVYNVIANQPVADAAGGRLVTPAGLPLTMQEPCIGAALSAARSALLEEGYREEQQDFSDTRQLYLNIPKLILDDFYDDWIRLLSTPQGGRFSPFRELLAQLLGKPTVDNGLLQWMLIAPIMKTRSKAKIQAIAEGYASARERYQSLLGADGVMVLPTLGLLAPPHGKMNRQSLKPGVNGLFTAHTMGNYLDLPAIAIPAWNFKDPATGLPPSISIMCAPGAEGKLFNAAKRVEAALN</sequence>
<dbReference type="InterPro" id="IPR036928">
    <property type="entry name" value="AS_sf"/>
</dbReference>
<protein>
    <recommendedName>
        <fullName evidence="1">Amidase domain-containing protein</fullName>
    </recommendedName>
</protein>
<gene>
    <name evidence="2" type="ORF">GM676_03125</name>
</gene>
<dbReference type="Gene3D" id="3.90.1300.10">
    <property type="entry name" value="Amidase signature (AS) domain"/>
    <property type="match status" value="1"/>
</dbReference>
<dbReference type="GO" id="GO:0012505">
    <property type="term" value="C:endomembrane system"/>
    <property type="evidence" value="ECO:0007669"/>
    <property type="project" value="TreeGrafter"/>
</dbReference>
<evidence type="ECO:0000313" key="3">
    <source>
        <dbReference type="Proteomes" id="UP000475582"/>
    </source>
</evidence>
<dbReference type="Pfam" id="PF01425">
    <property type="entry name" value="Amidase"/>
    <property type="match status" value="1"/>
</dbReference>
<dbReference type="InterPro" id="IPR023631">
    <property type="entry name" value="Amidase_dom"/>
</dbReference>
<dbReference type="Proteomes" id="UP000475582">
    <property type="component" value="Unassembled WGS sequence"/>
</dbReference>
<dbReference type="EMBL" id="WNKY01000001">
    <property type="protein sequence ID" value="MTV36577.1"/>
    <property type="molecule type" value="Genomic_DNA"/>
</dbReference>
<dbReference type="AlphaFoldDB" id="A0A6L6PDD6"/>
<dbReference type="InterPro" id="IPR052739">
    <property type="entry name" value="FAAH2"/>
</dbReference>
<proteinExistence type="predicted"/>
<accession>A0A6L6PDD6</accession>
<keyword evidence="3" id="KW-1185">Reference proteome</keyword>
<dbReference type="SUPFAM" id="SSF75304">
    <property type="entry name" value="Amidase signature (AS) enzymes"/>
    <property type="match status" value="1"/>
</dbReference>
<reference evidence="2 3" key="1">
    <citation type="submission" date="2019-11" db="EMBL/GenBank/DDBJ databases">
        <title>Type strains purchased from KCTC, JCM and DSMZ.</title>
        <authorList>
            <person name="Lu H."/>
        </authorList>
    </citation>
    <scope>NUCLEOTIDE SEQUENCE [LARGE SCALE GENOMIC DNA]</scope>
    <source>
        <strain evidence="2 3">KCTC 22382</strain>
    </source>
</reference>
<evidence type="ECO:0000259" key="1">
    <source>
        <dbReference type="Pfam" id="PF01425"/>
    </source>
</evidence>
<feature type="domain" description="Amidase" evidence="1">
    <location>
        <begin position="83"/>
        <end position="508"/>
    </location>
</feature>
<evidence type="ECO:0000313" key="2">
    <source>
        <dbReference type="EMBL" id="MTV36577.1"/>
    </source>
</evidence>
<dbReference type="PANTHER" id="PTHR43372">
    <property type="entry name" value="FATTY-ACID AMIDE HYDROLASE"/>
    <property type="match status" value="1"/>
</dbReference>
<name>A0A6L6PDD6_9BURK</name>
<dbReference type="PANTHER" id="PTHR43372:SF4">
    <property type="entry name" value="FATTY-ACID AMIDE HYDROLASE 2"/>
    <property type="match status" value="1"/>
</dbReference>
<comment type="caution">
    <text evidence="2">The sequence shown here is derived from an EMBL/GenBank/DDBJ whole genome shotgun (WGS) entry which is preliminary data.</text>
</comment>
<organism evidence="2 3">
    <name type="scientific">Duganella radicis</name>
    <dbReference type="NCBI Taxonomy" id="551988"/>
    <lineage>
        <taxon>Bacteria</taxon>
        <taxon>Pseudomonadati</taxon>
        <taxon>Pseudomonadota</taxon>
        <taxon>Betaproteobacteria</taxon>
        <taxon>Burkholderiales</taxon>
        <taxon>Oxalobacteraceae</taxon>
        <taxon>Telluria group</taxon>
        <taxon>Duganella</taxon>
    </lineage>
</organism>
<dbReference type="OrthoDB" id="8576090at2"/>